<accession>A0ABX5EJ03</accession>
<reference evidence="2 3" key="1">
    <citation type="submission" date="2018-03" db="EMBL/GenBank/DDBJ databases">
        <title>Comparative analysis of microorganisms from saline springs in Andes Mountain Range, Colombia.</title>
        <authorList>
            <person name="Rubin E."/>
        </authorList>
    </citation>
    <scope>NUCLEOTIDE SEQUENCE [LARGE SCALE GENOMIC DNA]</scope>
    <source>
        <strain evidence="2 3">CG 23</strain>
    </source>
</reference>
<dbReference type="PANTHER" id="PTHR40469:SF2">
    <property type="entry name" value="GALACTOSE-BINDING DOMAIN-LIKE SUPERFAMILY PROTEIN"/>
    <property type="match status" value="1"/>
</dbReference>
<comment type="caution">
    <text evidence="2">The sequence shown here is derived from an EMBL/GenBank/DDBJ whole genome shotgun (WGS) entry which is preliminary data.</text>
</comment>
<dbReference type="RefSeq" id="WP_106264904.1">
    <property type="nucleotide sequence ID" value="NZ_PVTX01000001.1"/>
</dbReference>
<dbReference type="InterPro" id="IPR029010">
    <property type="entry name" value="ThuA-like"/>
</dbReference>
<keyword evidence="3" id="KW-1185">Reference proteome</keyword>
<feature type="domain" description="ThuA-like" evidence="1">
    <location>
        <begin position="60"/>
        <end position="239"/>
    </location>
</feature>
<evidence type="ECO:0000313" key="2">
    <source>
        <dbReference type="EMBL" id="PRZ10422.1"/>
    </source>
</evidence>
<name>A0ABX5EJ03_9MICO</name>
<organism evidence="2 3">
    <name type="scientific">Isoptericola halotolerans</name>
    <dbReference type="NCBI Taxonomy" id="300560"/>
    <lineage>
        <taxon>Bacteria</taxon>
        <taxon>Bacillati</taxon>
        <taxon>Actinomycetota</taxon>
        <taxon>Actinomycetes</taxon>
        <taxon>Micrococcales</taxon>
        <taxon>Promicromonosporaceae</taxon>
        <taxon>Isoptericola</taxon>
    </lineage>
</organism>
<dbReference type="PANTHER" id="PTHR40469">
    <property type="entry name" value="SECRETED GLYCOSYL HYDROLASE"/>
    <property type="match status" value="1"/>
</dbReference>
<evidence type="ECO:0000259" key="1">
    <source>
        <dbReference type="Pfam" id="PF06283"/>
    </source>
</evidence>
<protein>
    <recommendedName>
        <fullName evidence="1">ThuA-like domain-containing protein</fullName>
    </recommendedName>
</protein>
<proteinExistence type="predicted"/>
<evidence type="ECO:0000313" key="3">
    <source>
        <dbReference type="Proteomes" id="UP000239895"/>
    </source>
</evidence>
<dbReference type="Gene3D" id="3.40.50.880">
    <property type="match status" value="1"/>
</dbReference>
<sequence>MTTTHPDESGNPYRVLVLTGRGRYEDPWHDHAATSHRLALVLAELELGGRGTDVVVRSVFPDALADLADVDLVVVNAGTSWPGFLEAGIGPDDDAWAPFHVDLEAWARDGGRVLAVHQSANTFGDAPGWEEVLGGRWVSGTSYHPPFGPATVTLATGGHPIVAGSDATVELLDERYCALRVAKSTEVLGWVPDDDGTPQPVVWATEAHGGRTVYCGLGHDARAYDSAGYVRLLLRAATWLLA</sequence>
<gene>
    <name evidence="2" type="ORF">BCL65_101567</name>
</gene>
<dbReference type="SUPFAM" id="SSF52317">
    <property type="entry name" value="Class I glutamine amidotransferase-like"/>
    <property type="match status" value="1"/>
</dbReference>
<dbReference type="InterPro" id="IPR029062">
    <property type="entry name" value="Class_I_gatase-like"/>
</dbReference>
<dbReference type="EMBL" id="PVTX01000001">
    <property type="protein sequence ID" value="PRZ10422.1"/>
    <property type="molecule type" value="Genomic_DNA"/>
</dbReference>
<dbReference type="Proteomes" id="UP000239895">
    <property type="component" value="Unassembled WGS sequence"/>
</dbReference>
<dbReference type="Pfam" id="PF06283">
    <property type="entry name" value="ThuA"/>
    <property type="match status" value="1"/>
</dbReference>